<accession>A0A8J7A7B3</accession>
<dbReference type="EMBL" id="JADEXG010000028">
    <property type="protein sequence ID" value="MBE9078227.1"/>
    <property type="molecule type" value="Genomic_DNA"/>
</dbReference>
<dbReference type="AlphaFoldDB" id="A0A8J7A7B3"/>
<comment type="caution">
    <text evidence="1">The sequence shown here is derived from an EMBL/GenBank/DDBJ whole genome shotgun (WGS) entry which is preliminary data.</text>
</comment>
<reference evidence="1" key="1">
    <citation type="submission" date="2020-10" db="EMBL/GenBank/DDBJ databases">
        <authorList>
            <person name="Castelo-Branco R."/>
            <person name="Eusebio N."/>
            <person name="Adriana R."/>
            <person name="Vieira A."/>
            <person name="Brugerolle De Fraissinette N."/>
            <person name="Rezende De Castro R."/>
            <person name="Schneider M.P."/>
            <person name="Vasconcelos V."/>
            <person name="Leao P.N."/>
        </authorList>
    </citation>
    <scope>NUCLEOTIDE SEQUENCE</scope>
    <source>
        <strain evidence="1">LEGE 07310</strain>
    </source>
</reference>
<evidence type="ECO:0008006" key="3">
    <source>
        <dbReference type="Google" id="ProtNLM"/>
    </source>
</evidence>
<organism evidence="1 2">
    <name type="scientific">Vasconcelosia minhoensis LEGE 07310</name>
    <dbReference type="NCBI Taxonomy" id="915328"/>
    <lineage>
        <taxon>Bacteria</taxon>
        <taxon>Bacillati</taxon>
        <taxon>Cyanobacteriota</taxon>
        <taxon>Cyanophyceae</taxon>
        <taxon>Nodosilineales</taxon>
        <taxon>Cymatolegaceae</taxon>
        <taxon>Vasconcelosia</taxon>
        <taxon>Vasconcelosia minhoensis</taxon>
    </lineage>
</organism>
<keyword evidence="2" id="KW-1185">Reference proteome</keyword>
<name>A0A8J7A7B3_9CYAN</name>
<gene>
    <name evidence="1" type="ORF">IQ241_13150</name>
</gene>
<proteinExistence type="predicted"/>
<sequence length="196" mass="22505">MSELILYACPTGELAAQLEDYFRHSRRRCGPNAAHAYMPHCTLTGFFQAESQAIPRYVQALEKATAQVLEQRSEAAYSLRDSNPSVMASARAERLQGRVAIQSLQFHPLWHGLELASDWLCQLAARFARYSPSAPALRLKDWLHLSLAYDFDPAQAPELEQLARAKIDIQAEVRWELRLYERNENRTWHCHRQLAV</sequence>
<dbReference type="RefSeq" id="WP_193907862.1">
    <property type="nucleotide sequence ID" value="NZ_JADEXG010000028.1"/>
</dbReference>
<evidence type="ECO:0000313" key="1">
    <source>
        <dbReference type="EMBL" id="MBE9078227.1"/>
    </source>
</evidence>
<dbReference type="Proteomes" id="UP000636505">
    <property type="component" value="Unassembled WGS sequence"/>
</dbReference>
<protein>
    <recommendedName>
        <fullName evidence="3">2'-5' RNA ligase family protein</fullName>
    </recommendedName>
</protein>
<evidence type="ECO:0000313" key="2">
    <source>
        <dbReference type="Proteomes" id="UP000636505"/>
    </source>
</evidence>
<dbReference type="Gene3D" id="3.90.1140.10">
    <property type="entry name" value="Cyclic phosphodiesterase"/>
    <property type="match status" value="1"/>
</dbReference>